<dbReference type="NCBIfam" id="TIGR00099">
    <property type="entry name" value="Cof-subfamily"/>
    <property type="match status" value="1"/>
</dbReference>
<evidence type="ECO:0000313" key="2">
    <source>
        <dbReference type="Proteomes" id="UP000831151"/>
    </source>
</evidence>
<dbReference type="Proteomes" id="UP000831151">
    <property type="component" value="Chromosome"/>
</dbReference>
<dbReference type="NCBIfam" id="TIGR01484">
    <property type="entry name" value="HAD-SF-IIB"/>
    <property type="match status" value="1"/>
</dbReference>
<dbReference type="Gene3D" id="3.30.1240.10">
    <property type="match status" value="1"/>
</dbReference>
<keyword evidence="2" id="KW-1185">Reference proteome</keyword>
<dbReference type="GO" id="GO:0005829">
    <property type="term" value="C:cytosol"/>
    <property type="evidence" value="ECO:0007669"/>
    <property type="project" value="TreeGrafter"/>
</dbReference>
<dbReference type="KEGG" id="fms:M1R53_04520"/>
<dbReference type="InterPro" id="IPR006379">
    <property type="entry name" value="HAD-SF_hydro_IIB"/>
</dbReference>
<dbReference type="InterPro" id="IPR023214">
    <property type="entry name" value="HAD_sf"/>
</dbReference>
<dbReference type="EMBL" id="CP096649">
    <property type="protein sequence ID" value="UQK58507.1"/>
    <property type="molecule type" value="Genomic_DNA"/>
</dbReference>
<evidence type="ECO:0000313" key="1">
    <source>
        <dbReference type="EMBL" id="UQK58507.1"/>
    </source>
</evidence>
<dbReference type="GO" id="GO:0016791">
    <property type="term" value="F:phosphatase activity"/>
    <property type="evidence" value="ECO:0007669"/>
    <property type="project" value="UniProtKB-ARBA"/>
</dbReference>
<dbReference type="InterPro" id="IPR000150">
    <property type="entry name" value="Cof"/>
</dbReference>
<dbReference type="SFLD" id="SFLDS00003">
    <property type="entry name" value="Haloacid_Dehalogenase"/>
    <property type="match status" value="1"/>
</dbReference>
<dbReference type="PROSITE" id="PS01228">
    <property type="entry name" value="COF_1"/>
    <property type="match status" value="1"/>
</dbReference>
<dbReference type="PANTHER" id="PTHR10000:SF8">
    <property type="entry name" value="HAD SUPERFAMILY HYDROLASE-LIKE, TYPE 3"/>
    <property type="match status" value="1"/>
</dbReference>
<sequence>MIDIKILAFDMDGTLLNSEKMVSRGTSLELERLSNDGVEIVLSSGRLHKSIEAYAHILPFKTSIVATNGSVVTDYEGRRVYEKPIDTDAFIKVVDLLYDYKMNFHFYGVNEFYRLKGTTSLNTYSRVPKNIKDTIDIIEYNNIKEIKESCENNSYFKVLLVEEDKKYIEEVRQELSKIDKIKISSSWTNNIEIVPEGVNKAKSLKYLCKNLGLDLNNLMSFGDNNNDIEMIEESKVGVAMSNATNELKQKADFITDYDNDHDGIMKFLKQYF</sequence>
<name>A0A9E7ITD5_9FIRM</name>
<reference evidence="1" key="1">
    <citation type="submission" date="2022-04" db="EMBL/GenBank/DDBJ databases">
        <title>Complete genome sequences of Ezakiella coagulans and Fenollaria massiliensis.</title>
        <authorList>
            <person name="France M.T."/>
            <person name="Clifford J."/>
            <person name="Narina S."/>
            <person name="Rutt L."/>
            <person name="Ravel J."/>
        </authorList>
    </citation>
    <scope>NUCLEOTIDE SEQUENCE</scope>
    <source>
        <strain evidence="1">C0061C2</strain>
    </source>
</reference>
<dbReference type="CDD" id="cd07516">
    <property type="entry name" value="HAD_Pase"/>
    <property type="match status" value="1"/>
</dbReference>
<dbReference type="RefSeq" id="WP_249242128.1">
    <property type="nucleotide sequence ID" value="NZ_CP096649.1"/>
</dbReference>
<dbReference type="Pfam" id="PF08282">
    <property type="entry name" value="Hydrolase_3"/>
    <property type="match status" value="1"/>
</dbReference>
<dbReference type="SUPFAM" id="SSF56784">
    <property type="entry name" value="HAD-like"/>
    <property type="match status" value="1"/>
</dbReference>
<gene>
    <name evidence="1" type="ORF">M1R53_04520</name>
</gene>
<organism evidence="1 2">
    <name type="scientific">Fenollaria massiliensis</name>
    <dbReference type="NCBI Taxonomy" id="938288"/>
    <lineage>
        <taxon>Bacteria</taxon>
        <taxon>Bacillati</taxon>
        <taxon>Bacillota</taxon>
        <taxon>Clostridia</taxon>
        <taxon>Eubacteriales</taxon>
        <taxon>Fenollaria</taxon>
    </lineage>
</organism>
<proteinExistence type="predicted"/>
<dbReference type="GO" id="GO:0000287">
    <property type="term" value="F:magnesium ion binding"/>
    <property type="evidence" value="ECO:0007669"/>
    <property type="project" value="TreeGrafter"/>
</dbReference>
<keyword evidence="1" id="KW-0378">Hydrolase</keyword>
<dbReference type="PANTHER" id="PTHR10000">
    <property type="entry name" value="PHOSPHOSERINE PHOSPHATASE"/>
    <property type="match status" value="1"/>
</dbReference>
<dbReference type="SFLD" id="SFLDG01140">
    <property type="entry name" value="C2.B:_Phosphomannomutase_and_P"/>
    <property type="match status" value="1"/>
</dbReference>
<protein>
    <submittedName>
        <fullName evidence="1">Cof-type HAD-IIB family hydrolase</fullName>
    </submittedName>
</protein>
<dbReference type="SFLD" id="SFLDG01144">
    <property type="entry name" value="C2.B.4:_PGP_Like"/>
    <property type="match status" value="1"/>
</dbReference>
<dbReference type="InterPro" id="IPR036412">
    <property type="entry name" value="HAD-like_sf"/>
</dbReference>
<dbReference type="AlphaFoldDB" id="A0A9E7ITD5"/>
<dbReference type="Gene3D" id="3.40.50.1000">
    <property type="entry name" value="HAD superfamily/HAD-like"/>
    <property type="match status" value="1"/>
</dbReference>
<accession>A0A9E7ITD5</accession>